<protein>
    <recommendedName>
        <fullName evidence="4">BTB domain-containing protein</fullName>
    </recommendedName>
</protein>
<feature type="transmembrane region" description="Helical" evidence="1">
    <location>
        <begin position="406"/>
        <end position="425"/>
    </location>
</feature>
<dbReference type="EMBL" id="JAAMPI010000412">
    <property type="protein sequence ID" value="KAF4631766.1"/>
    <property type="molecule type" value="Genomic_DNA"/>
</dbReference>
<name>A0A8H4W331_9HELO</name>
<keyword evidence="1" id="KW-1133">Transmembrane helix</keyword>
<sequence length="461" mass="51153">MSSSRWEFHLPSSAWSPWSGNREPDVERQADGGIPLEKRSSIAASFSIFSEPEILSSSIFGSRRSRSTRTTVLADLIEVRAGTGDNAKVLSIDRTLLCSASSYFAGVISNRHVELPEDDPVAVELFIKWAGNQEGPVTYDPDQYSAEPWPSKAAVACVFARKIKAESFEKYALSQFIQNCSSLAFGPWAYIEQKTEPEDPLRKFSDYWVAWNCYFLAGQGENEFSGLEAAVLGCFVTDKTKDPRTFDLEHWYDDCGNSLDPACLHHEALRLEKREREKNAEVEPIVEWGRSFELRREAGLPEPKPPSPSPVLRPVSRPVSPIYPSPPASVYNPPYIPQYQPTYAPRPIPPAPVYSSHGCCEGSSCWGCCCGSLWALVFAAQVAVIIALPIFMIRKDTVGIRYTTKTYTLFVGAVGGVTFFIGFAFPFYCFFAMAGGIALALDTKTVCTVSIPLSHLRMNRN</sequence>
<evidence type="ECO:0000313" key="3">
    <source>
        <dbReference type="Proteomes" id="UP000566819"/>
    </source>
</evidence>
<feature type="transmembrane region" description="Helical" evidence="1">
    <location>
        <begin position="373"/>
        <end position="394"/>
    </location>
</feature>
<dbReference type="AlphaFoldDB" id="A0A8H4W331"/>
<dbReference type="OrthoDB" id="194443at2759"/>
<reference evidence="2 3" key="1">
    <citation type="submission" date="2020-03" db="EMBL/GenBank/DDBJ databases">
        <title>Draft Genome Sequence of Cudoniella acicularis.</title>
        <authorList>
            <person name="Buettner E."/>
            <person name="Kellner H."/>
        </authorList>
    </citation>
    <scope>NUCLEOTIDE SEQUENCE [LARGE SCALE GENOMIC DNA]</scope>
    <source>
        <strain evidence="2 3">DSM 108380</strain>
    </source>
</reference>
<dbReference type="Proteomes" id="UP000566819">
    <property type="component" value="Unassembled WGS sequence"/>
</dbReference>
<comment type="caution">
    <text evidence="2">The sequence shown here is derived from an EMBL/GenBank/DDBJ whole genome shotgun (WGS) entry which is preliminary data.</text>
</comment>
<gene>
    <name evidence="2" type="ORF">G7Y89_g6372</name>
</gene>
<keyword evidence="1" id="KW-0812">Transmembrane</keyword>
<evidence type="ECO:0008006" key="4">
    <source>
        <dbReference type="Google" id="ProtNLM"/>
    </source>
</evidence>
<keyword evidence="3" id="KW-1185">Reference proteome</keyword>
<accession>A0A8H4W331</accession>
<evidence type="ECO:0000313" key="2">
    <source>
        <dbReference type="EMBL" id="KAF4631766.1"/>
    </source>
</evidence>
<evidence type="ECO:0000256" key="1">
    <source>
        <dbReference type="SAM" id="Phobius"/>
    </source>
</evidence>
<organism evidence="2 3">
    <name type="scientific">Cudoniella acicularis</name>
    <dbReference type="NCBI Taxonomy" id="354080"/>
    <lineage>
        <taxon>Eukaryota</taxon>
        <taxon>Fungi</taxon>
        <taxon>Dikarya</taxon>
        <taxon>Ascomycota</taxon>
        <taxon>Pezizomycotina</taxon>
        <taxon>Leotiomycetes</taxon>
        <taxon>Helotiales</taxon>
        <taxon>Tricladiaceae</taxon>
        <taxon>Cudoniella</taxon>
    </lineage>
</organism>
<keyword evidence="1" id="KW-0472">Membrane</keyword>
<proteinExistence type="predicted"/>